<evidence type="ECO:0000259" key="1">
    <source>
        <dbReference type="Pfam" id="PF02915"/>
    </source>
</evidence>
<keyword evidence="3" id="KW-1185">Reference proteome</keyword>
<evidence type="ECO:0000313" key="3">
    <source>
        <dbReference type="Proteomes" id="UP001501510"/>
    </source>
</evidence>
<sequence>MMNYGIPYTMPMHKAGCCSNYGMDFTREALCISLNLIKEAVKDEKSDQMFYDYLMSKAPTKEEKEIIKSIKKDEKKHAKWFKEIYKCYTGIQLKENEDSGDYEKPKSYINGIKKAIFGELKAMEKYRVIRQGIPSRCYRDMILTILTDEMKHAIKYNYILNINPCKCKKRFDVRDSDSSIDRFTGNEMRRIMW</sequence>
<reference evidence="2 3" key="1">
    <citation type="journal article" date="2019" name="Int. J. Syst. Evol. Microbiol.">
        <title>The Global Catalogue of Microorganisms (GCM) 10K type strain sequencing project: providing services to taxonomists for standard genome sequencing and annotation.</title>
        <authorList>
            <consortium name="The Broad Institute Genomics Platform"/>
            <consortium name="The Broad Institute Genome Sequencing Center for Infectious Disease"/>
            <person name="Wu L."/>
            <person name="Ma J."/>
        </authorList>
    </citation>
    <scope>NUCLEOTIDE SEQUENCE [LARGE SCALE GENOMIC DNA]</scope>
    <source>
        <strain evidence="2 3">JCM 1407</strain>
    </source>
</reference>
<dbReference type="Proteomes" id="UP001501510">
    <property type="component" value="Unassembled WGS sequence"/>
</dbReference>
<comment type="caution">
    <text evidence="2">The sequence shown here is derived from an EMBL/GenBank/DDBJ whole genome shotgun (WGS) entry which is preliminary data.</text>
</comment>
<dbReference type="InterPro" id="IPR003251">
    <property type="entry name" value="Rr_diiron-bd_dom"/>
</dbReference>
<accession>A0ABN1JI73</accession>
<dbReference type="Gene3D" id="1.20.1260.10">
    <property type="match status" value="1"/>
</dbReference>
<proteinExistence type="predicted"/>
<dbReference type="SUPFAM" id="SSF47240">
    <property type="entry name" value="Ferritin-like"/>
    <property type="match status" value="1"/>
</dbReference>
<dbReference type="Pfam" id="PF02915">
    <property type="entry name" value="Rubrerythrin"/>
    <property type="match status" value="1"/>
</dbReference>
<dbReference type="RefSeq" id="WP_343761344.1">
    <property type="nucleotide sequence ID" value="NZ_BAAACG010000009.1"/>
</dbReference>
<dbReference type="EMBL" id="BAAACG010000009">
    <property type="protein sequence ID" value="GAA0740353.1"/>
    <property type="molecule type" value="Genomic_DNA"/>
</dbReference>
<dbReference type="InterPro" id="IPR009078">
    <property type="entry name" value="Ferritin-like_SF"/>
</dbReference>
<protein>
    <recommendedName>
        <fullName evidence="1">Rubrerythrin diiron-binding domain-containing protein</fullName>
    </recommendedName>
</protein>
<gene>
    <name evidence="2" type="ORF">GCM10008906_20240</name>
</gene>
<evidence type="ECO:0000313" key="2">
    <source>
        <dbReference type="EMBL" id="GAA0740353.1"/>
    </source>
</evidence>
<organism evidence="2 3">
    <name type="scientific">Clostridium oceanicum</name>
    <dbReference type="NCBI Taxonomy" id="1543"/>
    <lineage>
        <taxon>Bacteria</taxon>
        <taxon>Bacillati</taxon>
        <taxon>Bacillota</taxon>
        <taxon>Clostridia</taxon>
        <taxon>Eubacteriales</taxon>
        <taxon>Clostridiaceae</taxon>
        <taxon>Clostridium</taxon>
    </lineage>
</organism>
<name>A0ABN1JI73_9CLOT</name>
<feature type="domain" description="Rubrerythrin diiron-binding" evidence="1">
    <location>
        <begin position="36"/>
        <end position="89"/>
    </location>
</feature>
<dbReference type="CDD" id="cd00657">
    <property type="entry name" value="Ferritin_like"/>
    <property type="match status" value="1"/>
</dbReference>
<dbReference type="InterPro" id="IPR012347">
    <property type="entry name" value="Ferritin-like"/>
</dbReference>